<evidence type="ECO:0000313" key="2">
    <source>
        <dbReference type="EMBL" id="KPI34455.1"/>
    </source>
</evidence>
<accession>A0A0N1GWV8</accession>
<name>A0A0N1GWV8_9EURO</name>
<dbReference type="OrthoDB" id="4676at2759"/>
<evidence type="ECO:0000313" key="3">
    <source>
        <dbReference type="Proteomes" id="UP000038010"/>
    </source>
</evidence>
<proteinExistence type="predicted"/>
<comment type="caution">
    <text evidence="2">The sequence shown here is derived from an EMBL/GenBank/DDBJ whole genome shotgun (WGS) entry which is preliminary data.</text>
</comment>
<dbReference type="RefSeq" id="XP_017994418.1">
    <property type="nucleotide sequence ID" value="XM_018141292.1"/>
</dbReference>
<feature type="compositionally biased region" description="Acidic residues" evidence="1">
    <location>
        <begin position="58"/>
        <end position="76"/>
    </location>
</feature>
<dbReference type="AlphaFoldDB" id="A0A0N1GWV8"/>
<organism evidence="2 3">
    <name type="scientific">Cyphellophora attinorum</name>
    <dbReference type="NCBI Taxonomy" id="1664694"/>
    <lineage>
        <taxon>Eukaryota</taxon>
        <taxon>Fungi</taxon>
        <taxon>Dikarya</taxon>
        <taxon>Ascomycota</taxon>
        <taxon>Pezizomycotina</taxon>
        <taxon>Eurotiomycetes</taxon>
        <taxon>Chaetothyriomycetidae</taxon>
        <taxon>Chaetothyriales</taxon>
        <taxon>Cyphellophoraceae</taxon>
        <taxon>Cyphellophora</taxon>
    </lineage>
</organism>
<dbReference type="VEuPathDB" id="FungiDB:AB675_1404"/>
<feature type="compositionally biased region" description="Polar residues" evidence="1">
    <location>
        <begin position="89"/>
        <end position="101"/>
    </location>
</feature>
<protein>
    <submittedName>
        <fullName evidence="2">Uncharacterized protein</fullName>
    </submittedName>
</protein>
<dbReference type="EMBL" id="LFJN01000060">
    <property type="protein sequence ID" value="KPI34455.1"/>
    <property type="molecule type" value="Genomic_DNA"/>
</dbReference>
<dbReference type="Proteomes" id="UP000038010">
    <property type="component" value="Unassembled WGS sequence"/>
</dbReference>
<dbReference type="GeneID" id="28733172"/>
<feature type="region of interest" description="Disordered" evidence="1">
    <location>
        <begin position="1"/>
        <end position="101"/>
    </location>
</feature>
<keyword evidence="3" id="KW-1185">Reference proteome</keyword>
<sequence length="365" mass="40202">MPPKRVTRRRAAQRNAEEKPTREQQHSEEDEEPQNGDETNGDDSNAPEPGDKRKAEDIEGDADDQEAASEGAEDAEPEAKKPKTEPAPSNKNGNSASSSQPRALKWLLSQEAFDLAFPAFPEGHGEIDWDDEKRRKEPPAEDAGHQATKDQKLLTYPDSSLTPFQNLVCALILSKPLSHRLGTRTINTLLNPPFGLRTVDDLDEAGFEGRRKVMWEARTQHKEKTATQLGDLVEGVRAICGDDDLENLEGLRKQLKGLDVKAAQDKVQEVLTDGIKGVGPTGVGIFLRRVQGQWEEVFPYVDDRALAAAREFGLVDGNGKLGSARDLAKLLNDDQAEFVKLLDVLIGIQLEKKMDEALKTAGVKT</sequence>
<gene>
    <name evidence="2" type="ORF">AB675_1404</name>
</gene>
<evidence type="ECO:0000256" key="1">
    <source>
        <dbReference type="SAM" id="MobiDB-lite"/>
    </source>
</evidence>
<reference evidence="2 3" key="1">
    <citation type="submission" date="2015-06" db="EMBL/GenBank/DDBJ databases">
        <title>Draft genome of the ant-associated black yeast Phialophora attae CBS 131958.</title>
        <authorList>
            <person name="Moreno L.F."/>
            <person name="Stielow B.J."/>
            <person name="de Hoog S."/>
            <person name="Vicente V.A."/>
            <person name="Weiss V.A."/>
            <person name="de Vries M."/>
            <person name="Cruz L.M."/>
            <person name="Souza E.M."/>
        </authorList>
    </citation>
    <scope>NUCLEOTIDE SEQUENCE [LARGE SCALE GENOMIC DNA]</scope>
    <source>
        <strain evidence="2 3">CBS 131958</strain>
    </source>
</reference>
<feature type="region of interest" description="Disordered" evidence="1">
    <location>
        <begin position="124"/>
        <end position="151"/>
    </location>
</feature>
<feature type="compositionally biased region" description="Basic residues" evidence="1">
    <location>
        <begin position="1"/>
        <end position="12"/>
    </location>
</feature>
<feature type="compositionally biased region" description="Basic and acidic residues" evidence="1">
    <location>
        <begin position="15"/>
        <end position="27"/>
    </location>
</feature>
<feature type="compositionally biased region" description="Acidic residues" evidence="1">
    <location>
        <begin position="28"/>
        <end position="41"/>
    </location>
</feature>